<reference evidence="2" key="1">
    <citation type="journal article" date="2019" name="Int. J. Syst. Evol. Microbiol.">
        <title>The Global Catalogue of Microorganisms (GCM) 10K type strain sequencing project: providing services to taxonomists for standard genome sequencing and annotation.</title>
        <authorList>
            <consortium name="The Broad Institute Genomics Platform"/>
            <consortium name="The Broad Institute Genome Sequencing Center for Infectious Disease"/>
            <person name="Wu L."/>
            <person name="Ma J."/>
        </authorList>
    </citation>
    <scope>NUCLEOTIDE SEQUENCE [LARGE SCALE GENOMIC DNA]</scope>
    <source>
        <strain evidence="2">JCM 17452</strain>
    </source>
</reference>
<organism evidence="1 2">
    <name type="scientific">Hyunsoonleella aestuarii</name>
    <dbReference type="NCBI Taxonomy" id="912802"/>
    <lineage>
        <taxon>Bacteria</taxon>
        <taxon>Pseudomonadati</taxon>
        <taxon>Bacteroidota</taxon>
        <taxon>Flavobacteriia</taxon>
        <taxon>Flavobacteriales</taxon>
        <taxon>Flavobacteriaceae</taxon>
    </lineage>
</organism>
<protein>
    <recommendedName>
        <fullName evidence="3">DUF4738 domain-containing protein</fullName>
    </recommendedName>
</protein>
<keyword evidence="2" id="KW-1185">Reference proteome</keyword>
<dbReference type="PROSITE" id="PS51257">
    <property type="entry name" value="PROKAR_LIPOPROTEIN"/>
    <property type="match status" value="1"/>
</dbReference>
<evidence type="ECO:0000313" key="2">
    <source>
        <dbReference type="Proteomes" id="UP001500027"/>
    </source>
</evidence>
<evidence type="ECO:0000313" key="1">
    <source>
        <dbReference type="EMBL" id="GAA4270330.1"/>
    </source>
</evidence>
<comment type="caution">
    <text evidence="1">The sequence shown here is derived from an EMBL/GenBank/DDBJ whole genome shotgun (WGS) entry which is preliminary data.</text>
</comment>
<sequence length="185" mass="21293">MNRLIISFVLFILVSFVVSCDGRGRKHKSNIEVLKENKLLDSFSENITYHPIEFSEVITDTILDSGYNVSIKVTTDMKNSVLEQKNKDSLKFKNYFRKLICHAKVSKDSKTIFDTKIDELFFNSTKGFENLDLNSSIISIVFDQIESVKSDSLVITSMIFNVKTNKLDFYDITIDHFGNHIIKKT</sequence>
<accession>A0ABP8EE58</accession>
<proteinExistence type="predicted"/>
<evidence type="ECO:0008006" key="3">
    <source>
        <dbReference type="Google" id="ProtNLM"/>
    </source>
</evidence>
<dbReference type="EMBL" id="BAABAV010000003">
    <property type="protein sequence ID" value="GAA4270330.1"/>
    <property type="molecule type" value="Genomic_DNA"/>
</dbReference>
<dbReference type="Proteomes" id="UP001500027">
    <property type="component" value="Unassembled WGS sequence"/>
</dbReference>
<dbReference type="RefSeq" id="WP_139002694.1">
    <property type="nucleotide sequence ID" value="NZ_BAABAV010000003.1"/>
</dbReference>
<gene>
    <name evidence="1" type="ORF">GCM10022257_24310</name>
</gene>
<name>A0ABP8EE58_9FLAO</name>